<evidence type="ECO:0000313" key="2">
    <source>
        <dbReference type="Proteomes" id="UP001152523"/>
    </source>
</evidence>
<evidence type="ECO:0000313" key="1">
    <source>
        <dbReference type="EMBL" id="CAH9074031.1"/>
    </source>
</evidence>
<name>A0AAV0CIY2_9ASTE</name>
<gene>
    <name evidence="1" type="ORF">CEPIT_LOCUS4874</name>
</gene>
<dbReference type="AlphaFoldDB" id="A0AAV0CIY2"/>
<protein>
    <recommendedName>
        <fullName evidence="3">Copia protein</fullName>
    </recommendedName>
</protein>
<keyword evidence="2" id="KW-1185">Reference proteome</keyword>
<dbReference type="Proteomes" id="UP001152523">
    <property type="component" value="Unassembled WGS sequence"/>
</dbReference>
<organism evidence="1 2">
    <name type="scientific">Cuscuta epithymum</name>
    <dbReference type="NCBI Taxonomy" id="186058"/>
    <lineage>
        <taxon>Eukaryota</taxon>
        <taxon>Viridiplantae</taxon>
        <taxon>Streptophyta</taxon>
        <taxon>Embryophyta</taxon>
        <taxon>Tracheophyta</taxon>
        <taxon>Spermatophyta</taxon>
        <taxon>Magnoliopsida</taxon>
        <taxon>eudicotyledons</taxon>
        <taxon>Gunneridae</taxon>
        <taxon>Pentapetalae</taxon>
        <taxon>asterids</taxon>
        <taxon>lamiids</taxon>
        <taxon>Solanales</taxon>
        <taxon>Convolvulaceae</taxon>
        <taxon>Cuscuteae</taxon>
        <taxon>Cuscuta</taxon>
        <taxon>Cuscuta subgen. Cuscuta</taxon>
    </lineage>
</organism>
<reference evidence="1" key="1">
    <citation type="submission" date="2022-07" db="EMBL/GenBank/DDBJ databases">
        <authorList>
            <person name="Macas J."/>
            <person name="Novak P."/>
            <person name="Neumann P."/>
        </authorList>
    </citation>
    <scope>NUCLEOTIDE SEQUENCE</scope>
</reference>
<accession>A0AAV0CIY2</accession>
<evidence type="ECO:0008006" key="3">
    <source>
        <dbReference type="Google" id="ProtNLM"/>
    </source>
</evidence>
<proteinExistence type="predicted"/>
<dbReference type="PANTHER" id="PTHR11439:SF498">
    <property type="entry name" value="DNAK FAMILY PROTEIN"/>
    <property type="match status" value="1"/>
</dbReference>
<comment type="caution">
    <text evidence="1">The sequence shown here is derived from an EMBL/GenBank/DDBJ whole genome shotgun (WGS) entry which is preliminary data.</text>
</comment>
<sequence length="114" mass="13290">MAVAVSEIIRLRWLLRDLGVFFVTLMSLFCDNQAARHIATNPVYQERTKHVEMDCYFVRERIMSHEIQPQPISTQHQVVDIFTKALDSEQFQYLCSMQAGCTRPTHSSLRWSNA</sequence>
<dbReference type="EMBL" id="CAMAPF010000026">
    <property type="protein sequence ID" value="CAH9074031.1"/>
    <property type="molecule type" value="Genomic_DNA"/>
</dbReference>
<dbReference type="CDD" id="cd09272">
    <property type="entry name" value="RNase_HI_RT_Ty1"/>
    <property type="match status" value="1"/>
</dbReference>
<dbReference type="PANTHER" id="PTHR11439">
    <property type="entry name" value="GAG-POL-RELATED RETROTRANSPOSON"/>
    <property type="match status" value="1"/>
</dbReference>